<dbReference type="EMBL" id="CP000246">
    <property type="protein sequence ID" value="ABG85041.1"/>
    <property type="molecule type" value="Genomic_DNA"/>
</dbReference>
<dbReference type="Pfam" id="PF01546">
    <property type="entry name" value="Peptidase_M20"/>
    <property type="match status" value="1"/>
</dbReference>
<evidence type="ECO:0000313" key="19">
    <source>
        <dbReference type="EMBL" id="ABG85041.1"/>
    </source>
</evidence>
<dbReference type="HOGENOM" id="CLU_028526_0_0_9"/>
<evidence type="ECO:0000256" key="13">
    <source>
        <dbReference type="ARBA" id="ARBA00071271"/>
    </source>
</evidence>
<evidence type="ECO:0000256" key="15">
    <source>
        <dbReference type="ARBA" id="ARBA00076004"/>
    </source>
</evidence>
<dbReference type="PIRSF" id="PIRSF016599">
    <property type="entry name" value="Xaa-His_dipept"/>
    <property type="match status" value="1"/>
</dbReference>
<evidence type="ECO:0000256" key="6">
    <source>
        <dbReference type="ARBA" id="ARBA00022833"/>
    </source>
</evidence>
<evidence type="ECO:0000313" key="20">
    <source>
        <dbReference type="Proteomes" id="UP000001823"/>
    </source>
</evidence>
<reference evidence="19 20" key="1">
    <citation type="journal article" date="2006" name="Genome Res.">
        <title>Skewed genomic variability in strains of the toxigenic bacterial pathogen, Clostridium perfringens.</title>
        <authorList>
            <person name="Myers G.S."/>
            <person name="Rasko D.A."/>
            <person name="Cheung J.K."/>
            <person name="Ravel J."/>
            <person name="Seshadri R."/>
            <person name="Deboy R.T."/>
            <person name="Ren Q."/>
            <person name="Varga J."/>
            <person name="Awad M.M."/>
            <person name="Brinkac L.M."/>
            <person name="Daugherty S.C."/>
            <person name="Haft D.H."/>
            <person name="Dodson R.J."/>
            <person name="Madupu R."/>
            <person name="Nelson W.C."/>
            <person name="Rosovitz M.J."/>
            <person name="Sullivan S.A."/>
            <person name="Khouri H."/>
            <person name="Dimitrov G.I."/>
            <person name="Watkins K.L."/>
            <person name="Mulligan S."/>
            <person name="Benton J."/>
            <person name="Radune D."/>
            <person name="Fisher D.J."/>
            <person name="Atkins H.S."/>
            <person name="Hiscox T."/>
            <person name="Jost B.H."/>
            <person name="Billington S.J."/>
            <person name="Songer J.G."/>
            <person name="McClane B.A."/>
            <person name="Titball R.W."/>
            <person name="Rood J.I."/>
            <person name="Melville S.B."/>
            <person name="Paulsen I.T."/>
        </authorList>
    </citation>
    <scope>NUCLEOTIDE SEQUENCE [LARGE SCALE GENOMIC DNA]</scope>
    <source>
        <strain evidence="20">ATCC 13124 / DSM 756 / JCM 1290 / NCIMB 6125 / NCTC 8237 / S 107 / Type A</strain>
    </source>
</reference>
<comment type="cofactor">
    <cofactor evidence="1">
        <name>Co(2+)</name>
        <dbReference type="ChEBI" id="CHEBI:48828"/>
    </cofactor>
</comment>
<evidence type="ECO:0000259" key="18">
    <source>
        <dbReference type="Pfam" id="PF07687"/>
    </source>
</evidence>
<keyword evidence="20" id="KW-1185">Reference proteome</keyword>
<evidence type="ECO:0000256" key="5">
    <source>
        <dbReference type="ARBA" id="ARBA00022801"/>
    </source>
</evidence>
<comment type="similarity">
    <text evidence="12">Belongs to the peptidase M20C family.</text>
</comment>
<dbReference type="FunFam" id="3.40.630.10:FF:000015">
    <property type="entry name" value="Aminoacyl-histidine dipeptidase PepD"/>
    <property type="match status" value="1"/>
</dbReference>
<dbReference type="InterPro" id="IPR011650">
    <property type="entry name" value="Peptidase_M20_dimer"/>
</dbReference>
<dbReference type="PANTHER" id="PTHR43501:SF1">
    <property type="entry name" value="CYTOSOL NON-SPECIFIC DIPEPTIDASE"/>
    <property type="match status" value="1"/>
</dbReference>
<evidence type="ECO:0000256" key="17">
    <source>
        <dbReference type="ARBA" id="ARBA00078074"/>
    </source>
</evidence>
<dbReference type="GO" id="GO:0006508">
    <property type="term" value="P:proteolysis"/>
    <property type="evidence" value="ECO:0007669"/>
    <property type="project" value="UniProtKB-KW"/>
</dbReference>
<dbReference type="GO" id="GO:0046872">
    <property type="term" value="F:metal ion binding"/>
    <property type="evidence" value="ECO:0007669"/>
    <property type="project" value="UniProtKB-KW"/>
</dbReference>
<keyword evidence="4" id="KW-0479">Metal-binding</keyword>
<comment type="cofactor">
    <cofactor evidence="2">
        <name>Zn(2+)</name>
        <dbReference type="ChEBI" id="CHEBI:29105"/>
    </cofactor>
</comment>
<evidence type="ECO:0000256" key="3">
    <source>
        <dbReference type="ARBA" id="ARBA00022670"/>
    </source>
</evidence>
<dbReference type="STRING" id="195103.CPF_2403"/>
<dbReference type="CDD" id="cd03890">
    <property type="entry name" value="M20_pepD"/>
    <property type="match status" value="1"/>
</dbReference>
<keyword evidence="8" id="KW-0170">Cobalt</keyword>
<evidence type="ECO:0000256" key="4">
    <source>
        <dbReference type="ARBA" id="ARBA00022723"/>
    </source>
</evidence>
<feature type="domain" description="Peptidase M20 dimerisation" evidence="18">
    <location>
        <begin position="207"/>
        <end position="292"/>
    </location>
</feature>
<evidence type="ECO:0000256" key="2">
    <source>
        <dbReference type="ARBA" id="ARBA00001947"/>
    </source>
</evidence>
<dbReference type="PaxDb" id="195103-CPF_2403"/>
<dbReference type="AlphaFoldDB" id="A0A0H2YVR1"/>
<keyword evidence="5" id="KW-0378">Hydrolase</keyword>
<keyword evidence="6" id="KW-0862">Zinc</keyword>
<dbReference type="eggNOG" id="COG2195">
    <property type="taxonomic scope" value="Bacteria"/>
</dbReference>
<dbReference type="SUPFAM" id="SSF53187">
    <property type="entry name" value="Zn-dependent exopeptidases"/>
    <property type="match status" value="1"/>
</dbReference>
<dbReference type="NCBIfam" id="TIGR01893">
    <property type="entry name" value="aa-his-dipept"/>
    <property type="match status" value="1"/>
</dbReference>
<keyword evidence="7" id="KW-0482">Metalloprotease</keyword>
<keyword evidence="3" id="KW-0645">Protease</keyword>
<dbReference type="Pfam" id="PF07687">
    <property type="entry name" value="M20_dimer"/>
    <property type="match status" value="1"/>
</dbReference>
<dbReference type="Gene3D" id="3.40.630.10">
    <property type="entry name" value="Zn peptidases"/>
    <property type="match status" value="2"/>
</dbReference>
<evidence type="ECO:0000256" key="14">
    <source>
        <dbReference type="ARBA" id="ARBA00075285"/>
    </source>
</evidence>
<evidence type="ECO:0000256" key="16">
    <source>
        <dbReference type="ARBA" id="ARBA00077688"/>
    </source>
</evidence>
<dbReference type="FunFam" id="3.40.630.10:FF:000072">
    <property type="entry name" value="Aminoacyl-histidine dipeptidase"/>
    <property type="match status" value="1"/>
</dbReference>
<dbReference type="InterPro" id="IPR001160">
    <property type="entry name" value="Peptidase_M20C"/>
</dbReference>
<name>A0A0H2YVR1_CLOP1</name>
<dbReference type="GO" id="GO:0070573">
    <property type="term" value="F:metallodipeptidase activity"/>
    <property type="evidence" value="ECO:0007669"/>
    <property type="project" value="TreeGrafter"/>
</dbReference>
<evidence type="ECO:0000256" key="7">
    <source>
        <dbReference type="ARBA" id="ARBA00023049"/>
    </source>
</evidence>
<organism evidence="19 20">
    <name type="scientific">Clostridium perfringens (strain ATCC 13124 / DSM 756 / JCM 1290 / NCIMB 6125 / NCTC 8237 / Type A)</name>
    <dbReference type="NCBI Taxonomy" id="195103"/>
    <lineage>
        <taxon>Bacteria</taxon>
        <taxon>Bacillati</taxon>
        <taxon>Bacillota</taxon>
        <taxon>Clostridia</taxon>
        <taxon>Eubacteriales</taxon>
        <taxon>Clostridiaceae</taxon>
        <taxon>Clostridium</taxon>
    </lineage>
</organism>
<evidence type="ECO:0000256" key="10">
    <source>
        <dbReference type="ARBA" id="ARBA00038976"/>
    </source>
</evidence>
<dbReference type="PANTHER" id="PTHR43501">
    <property type="entry name" value="CYTOSOL NON-SPECIFIC DIPEPTIDASE"/>
    <property type="match status" value="1"/>
</dbReference>
<sequence length="483" mass="53005">MNVLKGLEPQSVLKYFEEISQIPRGSGNEKGISDFLVNFGKSLGLETIQDESLNVIIRKPATPGYENAPGVIIQGHMDMVCEKNKDTIHDFEKDPIELRVDGDYIYATGTTLGADNGIAVAYGMAVLASNDIAHPAIELLVTTDEEVGMGGAIALDGTLLKGKYLLNIDSEEEGKLLVSCAGGARSEVTLPINFEEMEKDFEVYEIMLRGLKGGHSGMEIDKQRGNSNKLMGRVLNDINANCDIRLISINGGSKVNAIPRECDTLLAVKKEDVKKLEELIQKWDSILKDEYHTNDSGVNVTLVKKEENHKVFSKDTTFKAIKIMNLIPDGVDTYSIEMKGLVQSSTNLGVVTTEGDKIVFASSTRSSVETLKTKLLDEIADVAEVLGGEFEIQAPYPAWQYNPDSKIRELCSNVYKNMTGKDPEIIAIHAGLECGLLGEKIEGLDMISFGPNMYDVHTPNEHVSISSVKNVWDFLVEILKAIK</sequence>
<evidence type="ECO:0000256" key="1">
    <source>
        <dbReference type="ARBA" id="ARBA00001941"/>
    </source>
</evidence>
<proteinExistence type="inferred from homology"/>
<evidence type="ECO:0000256" key="8">
    <source>
        <dbReference type="ARBA" id="ARBA00023285"/>
    </source>
</evidence>
<dbReference type="RefSeq" id="WP_011591059.1">
    <property type="nucleotide sequence ID" value="NC_008261.1"/>
</dbReference>
<dbReference type="EC" id="3.4.13.18" evidence="10"/>
<evidence type="ECO:0000256" key="11">
    <source>
        <dbReference type="ARBA" id="ARBA00044252"/>
    </source>
</evidence>
<gene>
    <name evidence="19" type="primary">pepD</name>
    <name evidence="19" type="ordered locus">CPF_2403</name>
</gene>
<evidence type="ECO:0000256" key="9">
    <source>
        <dbReference type="ARBA" id="ARBA00036421"/>
    </source>
</evidence>
<dbReference type="Proteomes" id="UP000001823">
    <property type="component" value="Chromosome"/>
</dbReference>
<accession>A0A0H2YVR1</accession>
<protein>
    <recommendedName>
        <fullName evidence="13">Cytosol non-specific dipeptidase</fullName>
        <ecNumber evidence="10">3.4.13.18</ecNumber>
    </recommendedName>
    <alternativeName>
        <fullName evidence="16">Aminoacyl-histidine dipeptidase</fullName>
    </alternativeName>
    <alternativeName>
        <fullName evidence="15">Beta-alanyl-histidine dipeptidase</fullName>
    </alternativeName>
    <alternativeName>
        <fullName evidence="14">Carnosinase</fullName>
    </alternativeName>
    <alternativeName>
        <fullName evidence="11">Peptidase D</fullName>
    </alternativeName>
    <alternativeName>
        <fullName evidence="17">Xaa-His dipeptidase</fullName>
    </alternativeName>
</protein>
<dbReference type="PRINTS" id="PR00934">
    <property type="entry name" value="XHISDIPTASE"/>
</dbReference>
<dbReference type="InterPro" id="IPR002933">
    <property type="entry name" value="Peptidase_M20"/>
</dbReference>
<evidence type="ECO:0000256" key="12">
    <source>
        <dbReference type="ARBA" id="ARBA00061423"/>
    </source>
</evidence>
<dbReference type="GO" id="GO:0005829">
    <property type="term" value="C:cytosol"/>
    <property type="evidence" value="ECO:0007669"/>
    <property type="project" value="TreeGrafter"/>
</dbReference>
<comment type="catalytic activity">
    <reaction evidence="9">
        <text>Hydrolysis of dipeptides, preferentially hydrophobic dipeptides including prolyl amino acids.</text>
        <dbReference type="EC" id="3.4.13.18"/>
    </reaction>
</comment>
<dbReference type="KEGG" id="cpf:CPF_2403"/>